<feature type="domain" description="Vitellogenin" evidence="2">
    <location>
        <begin position="32"/>
        <end position="106"/>
    </location>
</feature>
<evidence type="ECO:0000313" key="4">
    <source>
        <dbReference type="RefSeq" id="XP_017892717.2"/>
    </source>
</evidence>
<dbReference type="KEGG" id="ccal:108632571"/>
<evidence type="ECO:0000256" key="1">
    <source>
        <dbReference type="ARBA" id="ARBA00022729"/>
    </source>
</evidence>
<dbReference type="Proteomes" id="UP000694925">
    <property type="component" value="Unplaced"/>
</dbReference>
<dbReference type="GO" id="GO:0005548">
    <property type="term" value="F:phospholipid transporter activity"/>
    <property type="evidence" value="ECO:0007669"/>
    <property type="project" value="InterPro"/>
</dbReference>
<protein>
    <submittedName>
        <fullName evidence="4">Microsomal triglyceride transfer protein large subunit-like</fullName>
    </submittedName>
</protein>
<dbReference type="InterPro" id="IPR039988">
    <property type="entry name" value="MTTP"/>
</dbReference>
<dbReference type="Pfam" id="PF01347">
    <property type="entry name" value="Vitellogenin_N"/>
    <property type="match status" value="1"/>
</dbReference>
<keyword evidence="3" id="KW-1185">Reference proteome</keyword>
<dbReference type="InterPro" id="IPR015819">
    <property type="entry name" value="Lipid_transp_b-sht_shell"/>
</dbReference>
<dbReference type="GO" id="GO:0005794">
    <property type="term" value="C:Golgi apparatus"/>
    <property type="evidence" value="ECO:0007669"/>
    <property type="project" value="TreeGrafter"/>
</dbReference>
<sequence length="160" mass="18252">FSQLLQPQLWIKSRRAPEPKGFVEHSSRIDILSQKPLFILWKNGEVISVFMDPSETVSSANFKRGLASLLQYRVFDSDVWERDASGFCNVTYHSLGPKTIKKEKIHCEKNGLPPVKRHPNPLFGVKVAGSHVSTYELTQELVPKIVVEEERHKMTLTARP</sequence>
<dbReference type="SUPFAM" id="SSF56968">
    <property type="entry name" value="Lipovitellin-phosvitin complex, beta-sheet shell regions"/>
    <property type="match status" value="1"/>
</dbReference>
<evidence type="ECO:0000313" key="3">
    <source>
        <dbReference type="Proteomes" id="UP000694925"/>
    </source>
</evidence>
<dbReference type="RefSeq" id="XP_017892717.2">
    <property type="nucleotide sequence ID" value="XM_018037228.2"/>
</dbReference>
<dbReference type="AlphaFoldDB" id="A0AAJ7JG42"/>
<dbReference type="GO" id="GO:0005783">
    <property type="term" value="C:endoplasmic reticulum"/>
    <property type="evidence" value="ECO:0007669"/>
    <property type="project" value="TreeGrafter"/>
</dbReference>
<dbReference type="GO" id="GO:0042157">
    <property type="term" value="P:lipoprotein metabolic process"/>
    <property type="evidence" value="ECO:0007669"/>
    <property type="project" value="TreeGrafter"/>
</dbReference>
<name>A0AAJ7JG42_9HYME</name>
<reference evidence="4" key="1">
    <citation type="submission" date="2025-08" db="UniProtKB">
        <authorList>
            <consortium name="RefSeq"/>
        </authorList>
    </citation>
    <scope>IDENTIFICATION</scope>
    <source>
        <tissue evidence="4">Whole body</tissue>
    </source>
</reference>
<feature type="non-terminal residue" evidence="4">
    <location>
        <position position="160"/>
    </location>
</feature>
<gene>
    <name evidence="4" type="primary">LOC108632571</name>
</gene>
<organism evidence="3 4">
    <name type="scientific">Ceratina calcarata</name>
    <dbReference type="NCBI Taxonomy" id="156304"/>
    <lineage>
        <taxon>Eukaryota</taxon>
        <taxon>Metazoa</taxon>
        <taxon>Ecdysozoa</taxon>
        <taxon>Arthropoda</taxon>
        <taxon>Hexapoda</taxon>
        <taxon>Insecta</taxon>
        <taxon>Pterygota</taxon>
        <taxon>Neoptera</taxon>
        <taxon>Endopterygota</taxon>
        <taxon>Hymenoptera</taxon>
        <taxon>Apocrita</taxon>
        <taxon>Aculeata</taxon>
        <taxon>Apoidea</taxon>
        <taxon>Anthophila</taxon>
        <taxon>Apidae</taxon>
        <taxon>Ceratina</taxon>
        <taxon>Zadontomerus</taxon>
    </lineage>
</organism>
<dbReference type="InterPro" id="IPR001747">
    <property type="entry name" value="Vitellogenin_N"/>
</dbReference>
<dbReference type="GO" id="GO:0016323">
    <property type="term" value="C:basolateral plasma membrane"/>
    <property type="evidence" value="ECO:0007669"/>
    <property type="project" value="TreeGrafter"/>
</dbReference>
<keyword evidence="1" id="KW-0732">Signal</keyword>
<evidence type="ECO:0000259" key="2">
    <source>
        <dbReference type="Pfam" id="PF01347"/>
    </source>
</evidence>
<proteinExistence type="predicted"/>
<accession>A0AAJ7JG42</accession>
<dbReference type="GeneID" id="108632571"/>
<feature type="non-terminal residue" evidence="4">
    <location>
        <position position="1"/>
    </location>
</feature>
<dbReference type="PANTHER" id="PTHR13024:SF0">
    <property type="entry name" value="MICROSOMAL TRIACYLGLYCEROL TRANSFER PROTEIN"/>
    <property type="match status" value="1"/>
</dbReference>
<dbReference type="PANTHER" id="PTHR13024">
    <property type="entry name" value="MICROSOMAL TRIGLYCERIDE TRANSFER PROTEIN, LARGE SUBUNIT"/>
    <property type="match status" value="1"/>
</dbReference>
<dbReference type="InterPro" id="IPR015816">
    <property type="entry name" value="Vitellinogen_b-sht_N"/>
</dbReference>
<dbReference type="Gene3D" id="2.30.230.10">
    <property type="entry name" value="Lipovitellin, beta-sheet shell regions, chain A"/>
    <property type="match status" value="1"/>
</dbReference>